<keyword evidence="13 18" id="KW-0472">Membrane</keyword>
<dbReference type="InterPro" id="IPR003661">
    <property type="entry name" value="HisK_dim/P_dom"/>
</dbReference>
<protein>
    <recommendedName>
        <fullName evidence="15">Sensory/regulatory protein RpfC</fullName>
        <ecNumber evidence="3">2.7.13.3</ecNumber>
    </recommendedName>
</protein>
<evidence type="ECO:0000256" key="3">
    <source>
        <dbReference type="ARBA" id="ARBA00012438"/>
    </source>
</evidence>
<comment type="caution">
    <text evidence="22">The sequence shown here is derived from an EMBL/GenBank/DDBJ whole genome shotgun (WGS) entry which is preliminary data.</text>
</comment>
<dbReference type="SMART" id="SM00448">
    <property type="entry name" value="REC"/>
    <property type="match status" value="1"/>
</dbReference>
<comment type="subcellular location">
    <subcellularLocation>
        <location evidence="2">Cell membrane</location>
        <topology evidence="2">Multi-pass membrane protein</topology>
    </subcellularLocation>
</comment>
<dbReference type="GO" id="GO:0005524">
    <property type="term" value="F:ATP binding"/>
    <property type="evidence" value="ECO:0007669"/>
    <property type="project" value="UniProtKB-KW"/>
</dbReference>
<dbReference type="SUPFAM" id="SSF47226">
    <property type="entry name" value="Histidine-containing phosphotransfer domain, HPT domain"/>
    <property type="match status" value="1"/>
</dbReference>
<evidence type="ECO:0000256" key="2">
    <source>
        <dbReference type="ARBA" id="ARBA00004651"/>
    </source>
</evidence>
<dbReference type="Gene3D" id="3.30.565.10">
    <property type="entry name" value="Histidine kinase-like ATPase, C-terminal domain"/>
    <property type="match status" value="1"/>
</dbReference>
<evidence type="ECO:0000256" key="1">
    <source>
        <dbReference type="ARBA" id="ARBA00000085"/>
    </source>
</evidence>
<dbReference type="CDD" id="cd17546">
    <property type="entry name" value="REC_hyHK_CKI1_RcsC-like"/>
    <property type="match status" value="1"/>
</dbReference>
<dbReference type="GO" id="GO:0005886">
    <property type="term" value="C:plasma membrane"/>
    <property type="evidence" value="ECO:0007669"/>
    <property type="project" value="UniProtKB-SubCell"/>
</dbReference>
<evidence type="ECO:0000256" key="8">
    <source>
        <dbReference type="ARBA" id="ARBA00022741"/>
    </source>
</evidence>
<dbReference type="PANTHER" id="PTHR45339:SF1">
    <property type="entry name" value="HYBRID SIGNAL TRANSDUCTION HISTIDINE KINASE J"/>
    <property type="match status" value="1"/>
</dbReference>
<dbReference type="PROSITE" id="PS50109">
    <property type="entry name" value="HIS_KIN"/>
    <property type="match status" value="1"/>
</dbReference>
<evidence type="ECO:0000256" key="5">
    <source>
        <dbReference type="ARBA" id="ARBA00022553"/>
    </source>
</evidence>
<keyword evidence="11 18" id="KW-1133">Transmembrane helix</keyword>
<dbReference type="Pfam" id="PF00072">
    <property type="entry name" value="Response_reg"/>
    <property type="match status" value="1"/>
</dbReference>
<evidence type="ECO:0000256" key="17">
    <source>
        <dbReference type="PROSITE-ProRule" id="PRU00169"/>
    </source>
</evidence>
<dbReference type="Gene3D" id="1.10.287.130">
    <property type="match status" value="1"/>
</dbReference>
<sequence length="829" mass="91835">MTEQETTRSFSIVQRVITRFKNRPDSEHEQSIVRIAITVIVLIYLGLSSLFGEPSESVKHGLIILCLFLVFSTSILVAIAINPGISVTRRIICMLGDMGMISYLLYYYGQMMTPLYVVYLWVSSGYGLRYGNRYLAASTALAAIGFILVMRYNAEWREDPTIGWSLWIGLIVLPMYIASLLAKLSRALEAAKSANEAKSRFLANMSHEIRTPINGVIGLLELLSVTPLAEKQKSLVHGAQSSAAMLLHLINDVLDISKIEAGRISIEYAPFDLHALVNGVVGLFDNEARKKNLILKRNIDPACPYWLIGDELHLRQVLVNLVGNAVKFTEQGWVEVRVEACSITSERVQFNLIVEDTGIGISEEAKSYIFDPFRQEDERINRRFGGTGLGMSIAQQLVDLMEGELTASSEPGKGSRFTLNMECQRASIPASAQYLRFPAGIRVVSSDSALIETLREWLGEWEVSCKVDLGIALQMDIDETVVLVDARCLKDGDKSILGNSGLTSRDLILITDNPQEWQEDGEFDYINIQPLPLERERLYSVLHSLQIASFDETELQPNQDKAPVKPLITGHILVAEDNKINQRVTCGFLEQDGHKVVVVDNGDAALDQLEAQEFDLAIVDMMMPGHGGLDVVKIFRHTQGSRTGMPFIVLTANVSKEVQTACESIGVKYLSKPLRGVDLKAEVQQILMPRKGEGYETKVESVFDILDAPILEESIYQELVELLGEGSRLESTVQDFYDDIEQLIKEMDLSVSSSDWQTVADNAHGLKSAAVGIGAKQLAAAARKLEYDMRKIPPRAQKDPLAGINAAYRAVRSELQSRITISGDSSGLS</sequence>
<dbReference type="SUPFAM" id="SSF52172">
    <property type="entry name" value="CheY-like"/>
    <property type="match status" value="1"/>
</dbReference>
<dbReference type="Pfam" id="PF01627">
    <property type="entry name" value="Hpt"/>
    <property type="match status" value="1"/>
</dbReference>
<dbReference type="Gene3D" id="3.40.50.2300">
    <property type="match status" value="1"/>
</dbReference>
<dbReference type="SUPFAM" id="SSF47384">
    <property type="entry name" value="Homodimeric domain of signal transducing histidine kinase"/>
    <property type="match status" value="1"/>
</dbReference>
<dbReference type="CDD" id="cd00082">
    <property type="entry name" value="HisKA"/>
    <property type="match status" value="1"/>
</dbReference>
<dbReference type="EMBL" id="JAEPCR010000154">
    <property type="protein sequence ID" value="MCG7980793.1"/>
    <property type="molecule type" value="Genomic_DNA"/>
</dbReference>
<evidence type="ECO:0000259" key="21">
    <source>
        <dbReference type="PROSITE" id="PS50894"/>
    </source>
</evidence>
<evidence type="ECO:0000256" key="7">
    <source>
        <dbReference type="ARBA" id="ARBA00022692"/>
    </source>
</evidence>
<feature type="transmembrane region" description="Helical" evidence="18">
    <location>
        <begin position="101"/>
        <end position="122"/>
    </location>
</feature>
<feature type="transmembrane region" description="Helical" evidence="18">
    <location>
        <begin position="164"/>
        <end position="182"/>
    </location>
</feature>
<evidence type="ECO:0000256" key="4">
    <source>
        <dbReference type="ARBA" id="ARBA00022475"/>
    </source>
</evidence>
<dbReference type="PROSITE" id="PS50894">
    <property type="entry name" value="HPT"/>
    <property type="match status" value="1"/>
</dbReference>
<reference evidence="22" key="1">
    <citation type="journal article" date="2021" name="Proc. Natl. Acad. Sci. U.S.A.">
        <title>Global biogeography of chemosynthetic symbionts reveals both localized and globally distributed symbiont groups. .</title>
        <authorList>
            <person name="Osvatic J.T."/>
            <person name="Wilkins L.G.E."/>
            <person name="Leibrecht L."/>
            <person name="Leray M."/>
            <person name="Zauner S."/>
            <person name="Polzin J."/>
            <person name="Camacho Y."/>
            <person name="Gros O."/>
            <person name="van Gils J.A."/>
            <person name="Eisen J.A."/>
            <person name="Petersen J.M."/>
            <person name="Yuen B."/>
        </authorList>
    </citation>
    <scope>NUCLEOTIDE SEQUENCE</scope>
    <source>
        <strain evidence="22">MAGclacostrist055</strain>
    </source>
</reference>
<feature type="domain" description="Histidine kinase" evidence="19">
    <location>
        <begin position="204"/>
        <end position="425"/>
    </location>
</feature>
<accession>A0A9E4NP06</accession>
<comment type="catalytic activity">
    <reaction evidence="1">
        <text>ATP + protein L-histidine = ADP + protein N-phospho-L-histidine.</text>
        <dbReference type="EC" id="2.7.13.3"/>
    </reaction>
</comment>
<dbReference type="PROSITE" id="PS50110">
    <property type="entry name" value="RESPONSE_REGULATORY"/>
    <property type="match status" value="1"/>
</dbReference>
<dbReference type="InterPro" id="IPR036641">
    <property type="entry name" value="HPT_dom_sf"/>
</dbReference>
<evidence type="ECO:0000259" key="20">
    <source>
        <dbReference type="PROSITE" id="PS50110"/>
    </source>
</evidence>
<keyword evidence="10 22" id="KW-0067">ATP-binding</keyword>
<evidence type="ECO:0000256" key="11">
    <source>
        <dbReference type="ARBA" id="ARBA00022989"/>
    </source>
</evidence>
<dbReference type="InterPro" id="IPR036097">
    <property type="entry name" value="HisK_dim/P_sf"/>
</dbReference>
<evidence type="ECO:0000256" key="16">
    <source>
        <dbReference type="PROSITE-ProRule" id="PRU00110"/>
    </source>
</evidence>
<feature type="transmembrane region" description="Helical" evidence="18">
    <location>
        <begin position="134"/>
        <end position="152"/>
    </location>
</feature>
<dbReference type="AlphaFoldDB" id="A0A9E4NP06"/>
<organism evidence="22 23">
    <name type="scientific">Candidatus Thiodiazotropha taylori</name>
    <dbReference type="NCBI Taxonomy" id="2792791"/>
    <lineage>
        <taxon>Bacteria</taxon>
        <taxon>Pseudomonadati</taxon>
        <taxon>Pseudomonadota</taxon>
        <taxon>Gammaproteobacteria</taxon>
        <taxon>Chromatiales</taxon>
        <taxon>Sedimenticolaceae</taxon>
        <taxon>Candidatus Thiodiazotropha</taxon>
    </lineage>
</organism>
<evidence type="ECO:0000259" key="19">
    <source>
        <dbReference type="PROSITE" id="PS50109"/>
    </source>
</evidence>
<dbReference type="PANTHER" id="PTHR45339">
    <property type="entry name" value="HYBRID SIGNAL TRANSDUCTION HISTIDINE KINASE J"/>
    <property type="match status" value="1"/>
</dbReference>
<dbReference type="Pfam" id="PF02518">
    <property type="entry name" value="HATPase_c"/>
    <property type="match status" value="1"/>
</dbReference>
<dbReference type="CDD" id="cd16922">
    <property type="entry name" value="HATPase_EvgS-ArcB-TorS-like"/>
    <property type="match status" value="1"/>
</dbReference>
<gene>
    <name evidence="22" type="ORF">JAY77_21930</name>
</gene>
<dbReference type="InterPro" id="IPR008207">
    <property type="entry name" value="Sig_transdc_His_kin_Hpt_dom"/>
</dbReference>
<keyword evidence="12" id="KW-0902">Two-component regulatory system</keyword>
<feature type="domain" description="Response regulatory" evidence="20">
    <location>
        <begin position="571"/>
        <end position="687"/>
    </location>
</feature>
<evidence type="ECO:0000313" key="23">
    <source>
        <dbReference type="Proteomes" id="UP000886674"/>
    </source>
</evidence>
<comment type="subunit">
    <text evidence="14">At low DSF concentrations, interacts with RpfF.</text>
</comment>
<evidence type="ECO:0000256" key="18">
    <source>
        <dbReference type="SAM" id="Phobius"/>
    </source>
</evidence>
<evidence type="ECO:0000313" key="22">
    <source>
        <dbReference type="EMBL" id="MCG7980793.1"/>
    </source>
</evidence>
<dbReference type="Gene3D" id="1.20.120.160">
    <property type="entry name" value="HPT domain"/>
    <property type="match status" value="1"/>
</dbReference>
<dbReference type="FunFam" id="1.10.287.130:FF:000002">
    <property type="entry name" value="Two-component osmosensing histidine kinase"/>
    <property type="match status" value="1"/>
</dbReference>
<evidence type="ECO:0000256" key="9">
    <source>
        <dbReference type="ARBA" id="ARBA00022777"/>
    </source>
</evidence>
<dbReference type="InterPro" id="IPR005467">
    <property type="entry name" value="His_kinase_dom"/>
</dbReference>
<keyword evidence="5 17" id="KW-0597">Phosphoprotein</keyword>
<dbReference type="SMART" id="SM00388">
    <property type="entry name" value="HisKA"/>
    <property type="match status" value="1"/>
</dbReference>
<evidence type="ECO:0000256" key="13">
    <source>
        <dbReference type="ARBA" id="ARBA00023136"/>
    </source>
</evidence>
<dbReference type="PRINTS" id="PR00344">
    <property type="entry name" value="BCTRLSENSOR"/>
</dbReference>
<dbReference type="InterPro" id="IPR001789">
    <property type="entry name" value="Sig_transdc_resp-reg_receiver"/>
</dbReference>
<feature type="modified residue" description="4-aspartylphosphate" evidence="17">
    <location>
        <position position="620"/>
    </location>
</feature>
<evidence type="ECO:0000256" key="10">
    <source>
        <dbReference type="ARBA" id="ARBA00022840"/>
    </source>
</evidence>
<feature type="domain" description="HPt" evidence="21">
    <location>
        <begin position="725"/>
        <end position="818"/>
    </location>
</feature>
<evidence type="ECO:0000256" key="15">
    <source>
        <dbReference type="ARBA" id="ARBA00068150"/>
    </source>
</evidence>
<keyword evidence="8" id="KW-0547">Nucleotide-binding</keyword>
<evidence type="ECO:0000256" key="14">
    <source>
        <dbReference type="ARBA" id="ARBA00064003"/>
    </source>
</evidence>
<dbReference type="InterPro" id="IPR036890">
    <property type="entry name" value="HATPase_C_sf"/>
</dbReference>
<dbReference type="InterPro" id="IPR003594">
    <property type="entry name" value="HATPase_dom"/>
</dbReference>
<proteinExistence type="predicted"/>
<dbReference type="Pfam" id="PF00512">
    <property type="entry name" value="HisKA"/>
    <property type="match status" value="1"/>
</dbReference>
<evidence type="ECO:0000256" key="6">
    <source>
        <dbReference type="ARBA" id="ARBA00022679"/>
    </source>
</evidence>
<evidence type="ECO:0000256" key="12">
    <source>
        <dbReference type="ARBA" id="ARBA00023012"/>
    </source>
</evidence>
<dbReference type="InterPro" id="IPR011006">
    <property type="entry name" value="CheY-like_superfamily"/>
</dbReference>
<keyword evidence="4" id="KW-1003">Cell membrane</keyword>
<dbReference type="Proteomes" id="UP000886674">
    <property type="component" value="Unassembled WGS sequence"/>
</dbReference>
<dbReference type="SMART" id="SM00387">
    <property type="entry name" value="HATPase_c"/>
    <property type="match status" value="1"/>
</dbReference>
<dbReference type="EC" id="2.7.13.3" evidence="3"/>
<dbReference type="InterPro" id="IPR004358">
    <property type="entry name" value="Sig_transdc_His_kin-like_C"/>
</dbReference>
<dbReference type="SUPFAM" id="SSF55874">
    <property type="entry name" value="ATPase domain of HSP90 chaperone/DNA topoisomerase II/histidine kinase"/>
    <property type="match status" value="1"/>
</dbReference>
<dbReference type="FunFam" id="3.30.565.10:FF:000010">
    <property type="entry name" value="Sensor histidine kinase RcsC"/>
    <property type="match status" value="1"/>
</dbReference>
<dbReference type="GO" id="GO:0000155">
    <property type="term" value="F:phosphorelay sensor kinase activity"/>
    <property type="evidence" value="ECO:0007669"/>
    <property type="project" value="InterPro"/>
</dbReference>
<feature type="transmembrane region" description="Helical" evidence="18">
    <location>
        <begin position="62"/>
        <end position="81"/>
    </location>
</feature>
<keyword evidence="7 18" id="KW-0812">Transmembrane</keyword>
<keyword evidence="6" id="KW-0808">Transferase</keyword>
<keyword evidence="9" id="KW-0418">Kinase</keyword>
<feature type="modified residue" description="Phosphohistidine" evidence="16">
    <location>
        <position position="764"/>
    </location>
</feature>
<name>A0A9E4NP06_9GAMM</name>
<feature type="transmembrane region" description="Helical" evidence="18">
    <location>
        <begin position="31"/>
        <end position="50"/>
    </location>
</feature>